<dbReference type="PRINTS" id="PR00598">
    <property type="entry name" value="HTHMARR"/>
</dbReference>
<dbReference type="InterPro" id="IPR000835">
    <property type="entry name" value="HTH_MarR-typ"/>
</dbReference>
<dbReference type="SUPFAM" id="SSF46785">
    <property type="entry name" value="Winged helix' DNA-binding domain"/>
    <property type="match status" value="1"/>
</dbReference>
<keyword evidence="2" id="KW-0238">DNA-binding</keyword>
<dbReference type="InterPro" id="IPR023187">
    <property type="entry name" value="Tscrpt_reg_MarR-type_CS"/>
</dbReference>
<organism evidence="5 6">
    <name type="scientific">Metabacillus bambusae</name>
    <dbReference type="NCBI Taxonomy" id="2795218"/>
    <lineage>
        <taxon>Bacteria</taxon>
        <taxon>Bacillati</taxon>
        <taxon>Bacillota</taxon>
        <taxon>Bacilli</taxon>
        <taxon>Bacillales</taxon>
        <taxon>Bacillaceae</taxon>
        <taxon>Metabacillus</taxon>
    </lineage>
</organism>
<dbReference type="SMART" id="SM00347">
    <property type="entry name" value="HTH_MARR"/>
    <property type="match status" value="1"/>
</dbReference>
<dbReference type="Proteomes" id="UP000663981">
    <property type="component" value="Unassembled WGS sequence"/>
</dbReference>
<dbReference type="PANTHER" id="PTHR42756">
    <property type="entry name" value="TRANSCRIPTIONAL REGULATOR, MARR"/>
    <property type="match status" value="1"/>
</dbReference>
<reference evidence="5 6" key="1">
    <citation type="submission" date="2021-03" db="EMBL/GenBank/DDBJ databases">
        <title>Whole genome sequence of Metabacillus bambusae BG109.</title>
        <authorList>
            <person name="Jeong J.W."/>
        </authorList>
    </citation>
    <scope>NUCLEOTIDE SEQUENCE [LARGE SCALE GENOMIC DNA]</scope>
    <source>
        <strain evidence="5 6">BG109</strain>
    </source>
</reference>
<comment type="caution">
    <text evidence="5">The sequence shown here is derived from an EMBL/GenBank/DDBJ whole genome shotgun (WGS) entry which is preliminary data.</text>
</comment>
<dbReference type="PROSITE" id="PS01117">
    <property type="entry name" value="HTH_MARR_1"/>
    <property type="match status" value="1"/>
</dbReference>
<dbReference type="Gene3D" id="1.10.10.10">
    <property type="entry name" value="Winged helix-like DNA-binding domain superfamily/Winged helix DNA-binding domain"/>
    <property type="match status" value="1"/>
</dbReference>
<accession>A0ABS3NAY6</accession>
<dbReference type="InterPro" id="IPR036390">
    <property type="entry name" value="WH_DNA-bd_sf"/>
</dbReference>
<dbReference type="Pfam" id="PF01047">
    <property type="entry name" value="MarR"/>
    <property type="match status" value="1"/>
</dbReference>
<keyword evidence="1" id="KW-0805">Transcription regulation</keyword>
<keyword evidence="6" id="KW-1185">Reference proteome</keyword>
<dbReference type="EMBL" id="JAGDEL010000038">
    <property type="protein sequence ID" value="MBO1515447.1"/>
    <property type="molecule type" value="Genomic_DNA"/>
</dbReference>
<dbReference type="PANTHER" id="PTHR42756:SF1">
    <property type="entry name" value="TRANSCRIPTIONAL REPRESSOR OF EMRAB OPERON"/>
    <property type="match status" value="1"/>
</dbReference>
<dbReference type="PROSITE" id="PS50995">
    <property type="entry name" value="HTH_MARR_2"/>
    <property type="match status" value="1"/>
</dbReference>
<evidence type="ECO:0000259" key="4">
    <source>
        <dbReference type="PROSITE" id="PS50995"/>
    </source>
</evidence>
<evidence type="ECO:0000256" key="2">
    <source>
        <dbReference type="ARBA" id="ARBA00023125"/>
    </source>
</evidence>
<keyword evidence="3" id="KW-0804">Transcription</keyword>
<dbReference type="RefSeq" id="WP_207982306.1">
    <property type="nucleotide sequence ID" value="NZ_JAGDEL010000038.1"/>
</dbReference>
<protein>
    <submittedName>
        <fullName evidence="5">MarR family transcriptional regulator</fullName>
    </submittedName>
</protein>
<dbReference type="InterPro" id="IPR036388">
    <property type="entry name" value="WH-like_DNA-bd_sf"/>
</dbReference>
<sequence length="142" mass="16374">MERKCTNHPFLLLMQTARAFQEQIRDDTAQNNLSITEFSVLEVLFHKGKQTIQQIAKSILISSSSMTYVIDKLEQKGLIKRNACPDDRRVVHVTLTENGLELMNILMPEHEELVDNAFNSLHPNEVEDLVFLLKKVKARLEK</sequence>
<name>A0ABS3NAY6_9BACI</name>
<evidence type="ECO:0000256" key="1">
    <source>
        <dbReference type="ARBA" id="ARBA00023015"/>
    </source>
</evidence>
<evidence type="ECO:0000313" key="5">
    <source>
        <dbReference type="EMBL" id="MBO1515447.1"/>
    </source>
</evidence>
<evidence type="ECO:0000256" key="3">
    <source>
        <dbReference type="ARBA" id="ARBA00023163"/>
    </source>
</evidence>
<evidence type="ECO:0000313" key="6">
    <source>
        <dbReference type="Proteomes" id="UP000663981"/>
    </source>
</evidence>
<proteinExistence type="predicted"/>
<feature type="domain" description="HTH marR-type" evidence="4">
    <location>
        <begin position="6"/>
        <end position="138"/>
    </location>
</feature>
<gene>
    <name evidence="5" type="ORF">I7822_27930</name>
</gene>